<dbReference type="GO" id="GO:0009308">
    <property type="term" value="P:amine metabolic process"/>
    <property type="evidence" value="ECO:0007669"/>
    <property type="project" value="UniProtKB-UniRule"/>
</dbReference>
<feature type="domain" description="Copper amine oxidase N2-terminal" evidence="11">
    <location>
        <begin position="36"/>
        <end position="114"/>
    </location>
</feature>
<dbReference type="EC" id="1.4.3.-" evidence="9"/>
<dbReference type="FunFam" id="3.10.450.40:FF:000018">
    <property type="entry name" value="Amine oxidase"/>
    <property type="match status" value="1"/>
</dbReference>
<evidence type="ECO:0000256" key="6">
    <source>
        <dbReference type="ARBA" id="ARBA00023008"/>
    </source>
</evidence>
<gene>
    <name evidence="13" type="ORF">LY89DRAFT_602519</name>
</gene>
<dbReference type="Gene3D" id="2.70.98.20">
    <property type="entry name" value="Copper amine oxidase, catalytic domain"/>
    <property type="match status" value="1"/>
</dbReference>
<feature type="domain" description="DUF1965" evidence="12">
    <location>
        <begin position="210"/>
        <end position="272"/>
    </location>
</feature>
<reference evidence="13 14" key="1">
    <citation type="submission" date="2015-10" db="EMBL/GenBank/DDBJ databases">
        <title>Full genome of DAOMC 229536 Phialocephala scopiformis, a fungal endophyte of spruce producing the potent anti-insectan compound rugulosin.</title>
        <authorList>
            <consortium name="DOE Joint Genome Institute"/>
            <person name="Walker A.K."/>
            <person name="Frasz S.L."/>
            <person name="Seifert K.A."/>
            <person name="Miller J.D."/>
            <person name="Mondo S.J."/>
            <person name="Labutti K."/>
            <person name="Lipzen A."/>
            <person name="Dockter R."/>
            <person name="Kennedy M."/>
            <person name="Grigoriev I.V."/>
            <person name="Spatafora J.W."/>
        </authorList>
    </citation>
    <scope>NUCLEOTIDE SEQUENCE [LARGE SCALE GENOMIC DNA]</scope>
    <source>
        <strain evidence="13 14">CBS 120377</strain>
    </source>
</reference>
<dbReference type="GO" id="GO:0008131">
    <property type="term" value="F:primary methylamine oxidase activity"/>
    <property type="evidence" value="ECO:0007669"/>
    <property type="project" value="InterPro"/>
</dbReference>
<feature type="active site" description="Schiff-base intermediate with substrate; via topaquinone" evidence="7">
    <location>
        <position position="443"/>
    </location>
</feature>
<feature type="domain" description="Copper amine oxidase catalytic" evidence="10">
    <location>
        <begin position="288"/>
        <end position="696"/>
    </location>
</feature>
<dbReference type="Pfam" id="PF01179">
    <property type="entry name" value="Cu_amine_oxid"/>
    <property type="match status" value="1"/>
</dbReference>
<evidence type="ECO:0000256" key="1">
    <source>
        <dbReference type="ARBA" id="ARBA00001935"/>
    </source>
</evidence>
<dbReference type="InterPro" id="IPR015328">
    <property type="entry name" value="DUF1965"/>
</dbReference>
<keyword evidence="4 7" id="KW-0801">TPQ</keyword>
<dbReference type="InterPro" id="IPR049948">
    <property type="entry name" value="Cu_Am_ox_TPQ-bd"/>
</dbReference>
<dbReference type="InterPro" id="IPR015800">
    <property type="entry name" value="Cu_amine_oxidase_N2"/>
</dbReference>
<dbReference type="Gene3D" id="3.10.450.40">
    <property type="match status" value="2"/>
</dbReference>
<keyword evidence="14" id="KW-1185">Reference proteome</keyword>
<name>A0A132B2Z3_MOLSC</name>
<dbReference type="EMBL" id="KQ947443">
    <property type="protein sequence ID" value="KUJ06762.1"/>
    <property type="molecule type" value="Genomic_DNA"/>
</dbReference>
<dbReference type="InterPro" id="IPR000269">
    <property type="entry name" value="Cu_amine_oxidase"/>
</dbReference>
<evidence type="ECO:0000256" key="8">
    <source>
        <dbReference type="PIRSR" id="PIRSR600269-51"/>
    </source>
</evidence>
<evidence type="ECO:0000313" key="13">
    <source>
        <dbReference type="EMBL" id="KUJ06762.1"/>
    </source>
</evidence>
<dbReference type="GO" id="GO:0005886">
    <property type="term" value="C:plasma membrane"/>
    <property type="evidence" value="ECO:0007669"/>
    <property type="project" value="TreeGrafter"/>
</dbReference>
<dbReference type="PANTHER" id="PTHR10638:SF20">
    <property type="entry name" value="AMINE OXIDASE"/>
    <property type="match status" value="1"/>
</dbReference>
<dbReference type="SUPFAM" id="SSF49998">
    <property type="entry name" value="Amine oxidase catalytic domain"/>
    <property type="match status" value="1"/>
</dbReference>
<dbReference type="GO" id="GO:0005507">
    <property type="term" value="F:copper ion binding"/>
    <property type="evidence" value="ECO:0007669"/>
    <property type="project" value="InterPro"/>
</dbReference>
<evidence type="ECO:0000259" key="12">
    <source>
        <dbReference type="Pfam" id="PF09248"/>
    </source>
</evidence>
<dbReference type="PRINTS" id="PR00766">
    <property type="entry name" value="CUDAOXIDASE"/>
</dbReference>
<dbReference type="Proteomes" id="UP000070700">
    <property type="component" value="Unassembled WGS sequence"/>
</dbReference>
<proteinExistence type="inferred from homology"/>
<dbReference type="OrthoDB" id="3341590at2759"/>
<keyword evidence="6 9" id="KW-0186">Copper</keyword>
<accession>A0A132B2Z3</accession>
<evidence type="ECO:0000256" key="3">
    <source>
        <dbReference type="ARBA" id="ARBA00022723"/>
    </source>
</evidence>
<dbReference type="PROSITE" id="PS01164">
    <property type="entry name" value="COPPER_AMINE_OXID_1"/>
    <property type="match status" value="1"/>
</dbReference>
<dbReference type="SUPFAM" id="SSF54416">
    <property type="entry name" value="Amine oxidase N-terminal region"/>
    <property type="match status" value="2"/>
</dbReference>
<dbReference type="KEGG" id="psco:LY89DRAFT_602519"/>
<evidence type="ECO:0000313" key="14">
    <source>
        <dbReference type="Proteomes" id="UP000070700"/>
    </source>
</evidence>
<dbReference type="Pfam" id="PF09248">
    <property type="entry name" value="DUF1965"/>
    <property type="match status" value="1"/>
</dbReference>
<keyword evidence="3 9" id="KW-0479">Metal-binding</keyword>
<dbReference type="RefSeq" id="XP_018061117.1">
    <property type="nucleotide sequence ID" value="XM_018210247.1"/>
</dbReference>
<evidence type="ECO:0000256" key="4">
    <source>
        <dbReference type="ARBA" id="ARBA00022772"/>
    </source>
</evidence>
<dbReference type="Pfam" id="PF02727">
    <property type="entry name" value="Cu_amine_oxidN2"/>
    <property type="match status" value="1"/>
</dbReference>
<evidence type="ECO:0000256" key="5">
    <source>
        <dbReference type="ARBA" id="ARBA00023002"/>
    </source>
</evidence>
<comment type="PTM">
    <text evidence="8 9">Topaquinone (TPQ) is generated by copper-dependent autoxidation of a specific tyrosyl residue.</text>
</comment>
<sequence>MKHVKTNFIPSHNSNKSSFEAAKQNVWADLSEAEASSVTSFLLSNSVLNLTDSTKATSDDNAILLVELLQPNKSDVLSYLDGSTGAPTRWARAVIQYGATEEPYTANYMAGPLPIDKSSVVTPLEFCYSSGRNYVLNPYPDQPKLRKWAMSFSESIGDILDELLGDVSNKDEHPYDANSVSAAARVSFVDKGSLMIWISLLRSGLISDATSLLPQGLYVQLNASTRDTANWKTLQWYYNNKLYANEAEFRKAVASPGFKKSGLNLDGHWADLEDFEAAPLGRDMPSPTMVQPHGARYRIDEKENFISWMGFDFYLSTSSDTGVSVHDIRFHGDTVIYELGMQEALAHYAGDDPTQGGQEFLDTFLYMGLYMYELVPGYDCPAYATFLSTQYHFGDSTKINKNSICVFEYTADFPLQRHTADKRVTISRNTYLVVRYVSTVWNYDYTFDYIFYLDGTIEVKVRASGFIFGAFWTGTQANEDEYGFRVHDAVSTSMHDHVINFKADLDIAGTENTMVRVGVEPLTMDYPWDDENTTPRNTMHLVKKVVEKETGLDWPRNSGELFLVLNQNETNAWGEKRGYRVQPGTGIGTPVHLTILNSTTLGKAAEWAAQDLWVLKRKDTEPRSSSALNALGPLDPIVDFSKFVDGEDIVQDDLVVWFNLGTHHIPHAGDIPNTLMHTSSSSVMFTPFNFHDRDMSIYTRQGVKMEHGKKPRHFGGTYNEGVTLKKVRENSYCLP</sequence>
<dbReference type="PANTHER" id="PTHR10638">
    <property type="entry name" value="COPPER AMINE OXIDASE"/>
    <property type="match status" value="1"/>
</dbReference>
<dbReference type="InterPro" id="IPR016182">
    <property type="entry name" value="Cu_amine_oxidase_N-reg"/>
</dbReference>
<dbReference type="AlphaFoldDB" id="A0A132B2Z3"/>
<organism evidence="13 14">
    <name type="scientific">Mollisia scopiformis</name>
    <name type="common">Conifer needle endophyte fungus</name>
    <name type="synonym">Phialocephala scopiformis</name>
    <dbReference type="NCBI Taxonomy" id="149040"/>
    <lineage>
        <taxon>Eukaryota</taxon>
        <taxon>Fungi</taxon>
        <taxon>Dikarya</taxon>
        <taxon>Ascomycota</taxon>
        <taxon>Pezizomycotina</taxon>
        <taxon>Leotiomycetes</taxon>
        <taxon>Helotiales</taxon>
        <taxon>Mollisiaceae</taxon>
        <taxon>Mollisia</taxon>
    </lineage>
</organism>
<evidence type="ECO:0000256" key="7">
    <source>
        <dbReference type="PIRSR" id="PIRSR600269-50"/>
    </source>
</evidence>
<dbReference type="GO" id="GO:0048038">
    <property type="term" value="F:quinone binding"/>
    <property type="evidence" value="ECO:0007669"/>
    <property type="project" value="InterPro"/>
</dbReference>
<feature type="active site" description="Proton acceptor" evidence="7">
    <location>
        <position position="362"/>
    </location>
</feature>
<evidence type="ECO:0000259" key="10">
    <source>
        <dbReference type="Pfam" id="PF01179"/>
    </source>
</evidence>
<protein>
    <recommendedName>
        <fullName evidence="9">Amine oxidase</fullName>
        <ecNumber evidence="9">1.4.3.-</ecNumber>
    </recommendedName>
</protein>
<comment type="cofactor">
    <cofactor evidence="1">
        <name>Cu cation</name>
        <dbReference type="ChEBI" id="CHEBI:23378"/>
    </cofactor>
</comment>
<dbReference type="InterPro" id="IPR036460">
    <property type="entry name" value="Cu_amine_oxidase_C_sf"/>
</dbReference>
<evidence type="ECO:0000256" key="9">
    <source>
        <dbReference type="RuleBase" id="RU000672"/>
    </source>
</evidence>
<comment type="similarity">
    <text evidence="2 9">Belongs to the copper/topaquinone oxidase family.</text>
</comment>
<feature type="modified residue" description="2',4',5'-topaquinone" evidence="8">
    <location>
        <position position="443"/>
    </location>
</feature>
<dbReference type="GeneID" id="28819973"/>
<dbReference type="STRING" id="149040.A0A132B2Z3"/>
<evidence type="ECO:0000256" key="2">
    <source>
        <dbReference type="ARBA" id="ARBA00007983"/>
    </source>
</evidence>
<evidence type="ECO:0000259" key="11">
    <source>
        <dbReference type="Pfam" id="PF02727"/>
    </source>
</evidence>
<dbReference type="InterPro" id="IPR015798">
    <property type="entry name" value="Cu_amine_oxidase_C"/>
</dbReference>
<keyword evidence="5 9" id="KW-0560">Oxidoreductase</keyword>
<comment type="cofactor">
    <cofactor evidence="9">
        <name>Cu cation</name>
        <dbReference type="ChEBI" id="CHEBI:23378"/>
    </cofactor>
    <text evidence="9">Contains 1 topaquinone per subunit.</text>
</comment>
<dbReference type="InParanoid" id="A0A132B2Z3"/>